<dbReference type="PROSITE" id="PS50006">
    <property type="entry name" value="FHA_DOMAIN"/>
    <property type="match status" value="1"/>
</dbReference>
<dbReference type="RefSeq" id="WP_349135303.1">
    <property type="nucleotide sequence ID" value="NZ_JBBMFF010000175.1"/>
</dbReference>
<proteinExistence type="predicted"/>
<reference evidence="8 9" key="1">
    <citation type="submission" date="2024-03" db="EMBL/GenBank/DDBJ databases">
        <title>Human intestinal bacterial collection.</title>
        <authorList>
            <person name="Pauvert C."/>
            <person name="Hitch T.C.A."/>
            <person name="Clavel T."/>
        </authorList>
    </citation>
    <scope>NUCLEOTIDE SEQUENCE [LARGE SCALE GENOMIC DNA]</scope>
    <source>
        <strain evidence="8 9">CLA-AA-H192</strain>
    </source>
</reference>
<keyword evidence="4 6" id="KW-1133">Transmembrane helix</keyword>
<dbReference type="CDD" id="cd00060">
    <property type="entry name" value="FHA"/>
    <property type="match status" value="1"/>
</dbReference>
<sequence length="578" mass="62755">MDAFFASAAEYFQGSGSGFVSVFCTVWRYLAPVLAVLLLWRCARPLLKFRREPETWAWLVMPDGNQLPLTHWENILGRAKGCDIVVDFPTVSRTHAVLTRYDDGSWSVTDIGSRGAVTLNGEPVQMAAVNYGDTISLGGVDMVLAPVTQSELEEQLASRTRPAHQSSPALTLFLLTVFQLLTTLQLWMGAEAETAQTVVLSFLGLLAVGWLLFAVLRMMRRSGYEVETLAFFLSTLGFAVIASDNPANLTKQLICLLGGIVIYLIIGWSLRDLSRAKKFRYLAAVGGMLLLLVNLVFGQENNGARNWISLGGISFQPSELVKLCFLYVGASTMDRIVTKRNLFLFIVYSAAICGCLALMNDFGTALIFFVAFLVIAFLRSGSFATVTLACAATGFAGVLAVRFRPHILRRFATWGHAWEYASAGGYQQTRAMMCIASGGLFGLGAGNGWLKYVFAADTDLVFAFLCEEWGLIIGLCAVAVIVILAVFTVRSAKVGRSSFYTIAACAAVAILTIQTILNVFGTMDLLPLTGVTFPFLSNGGSSMLASWGLIAFLKAADTRQNASFAVRTAKAEEVEPLE</sequence>
<evidence type="ECO:0000256" key="3">
    <source>
        <dbReference type="ARBA" id="ARBA00022960"/>
    </source>
</evidence>
<feature type="transmembrane region" description="Helical" evidence="6">
    <location>
        <begin position="499"/>
        <end position="521"/>
    </location>
</feature>
<comment type="caution">
    <text evidence="8">The sequence shown here is derived from an EMBL/GenBank/DDBJ whole genome shotgun (WGS) entry which is preliminary data.</text>
</comment>
<organism evidence="8 9">
    <name type="scientific">Faecousia intestinalis</name>
    <dbReference type="NCBI Taxonomy" id="3133167"/>
    <lineage>
        <taxon>Bacteria</taxon>
        <taxon>Bacillati</taxon>
        <taxon>Bacillota</taxon>
        <taxon>Clostridia</taxon>
        <taxon>Eubacteriales</taxon>
        <taxon>Oscillospiraceae</taxon>
        <taxon>Faecousia</taxon>
    </lineage>
</organism>
<dbReference type="InterPro" id="IPR001182">
    <property type="entry name" value="FtsW/RodA"/>
</dbReference>
<feature type="transmembrane region" description="Helical" evidence="6">
    <location>
        <begin position="279"/>
        <end position="297"/>
    </location>
</feature>
<dbReference type="Proteomes" id="UP001491552">
    <property type="component" value="Unassembled WGS sequence"/>
</dbReference>
<feature type="transmembrane region" description="Helical" evidence="6">
    <location>
        <begin position="194"/>
        <end position="216"/>
    </location>
</feature>
<evidence type="ECO:0000256" key="4">
    <source>
        <dbReference type="ARBA" id="ARBA00022989"/>
    </source>
</evidence>
<feature type="transmembrane region" description="Helical" evidence="6">
    <location>
        <begin position="469"/>
        <end position="487"/>
    </location>
</feature>
<keyword evidence="5 6" id="KW-0472">Membrane</keyword>
<feature type="transmembrane region" description="Helical" evidence="6">
    <location>
        <begin position="309"/>
        <end position="330"/>
    </location>
</feature>
<dbReference type="PANTHER" id="PTHR30474">
    <property type="entry name" value="CELL CYCLE PROTEIN"/>
    <property type="match status" value="1"/>
</dbReference>
<evidence type="ECO:0000256" key="6">
    <source>
        <dbReference type="SAM" id="Phobius"/>
    </source>
</evidence>
<feature type="transmembrane region" description="Helical" evidence="6">
    <location>
        <begin position="431"/>
        <end position="449"/>
    </location>
</feature>
<comment type="subcellular location">
    <subcellularLocation>
        <location evidence="1">Membrane</location>
        <topology evidence="1">Multi-pass membrane protein</topology>
    </subcellularLocation>
</comment>
<feature type="transmembrane region" description="Helical" evidence="6">
    <location>
        <begin position="20"/>
        <end position="40"/>
    </location>
</feature>
<feature type="transmembrane region" description="Helical" evidence="6">
    <location>
        <begin position="249"/>
        <end position="267"/>
    </location>
</feature>
<feature type="transmembrane region" description="Helical" evidence="6">
    <location>
        <begin position="533"/>
        <end position="553"/>
    </location>
</feature>
<dbReference type="SUPFAM" id="SSF49879">
    <property type="entry name" value="SMAD/FHA domain"/>
    <property type="match status" value="1"/>
</dbReference>
<keyword evidence="3" id="KW-0133">Cell shape</keyword>
<dbReference type="EMBL" id="JBBMFF010000175">
    <property type="protein sequence ID" value="MEQ2510625.1"/>
    <property type="molecule type" value="Genomic_DNA"/>
</dbReference>
<evidence type="ECO:0000256" key="5">
    <source>
        <dbReference type="ARBA" id="ARBA00023136"/>
    </source>
</evidence>
<evidence type="ECO:0000259" key="7">
    <source>
        <dbReference type="PROSITE" id="PS50006"/>
    </source>
</evidence>
<name>A0ABV1G5D4_9FIRM</name>
<keyword evidence="9" id="KW-1185">Reference proteome</keyword>
<dbReference type="Pfam" id="PF00498">
    <property type="entry name" value="FHA"/>
    <property type="match status" value="1"/>
</dbReference>
<dbReference type="SMART" id="SM00240">
    <property type="entry name" value="FHA"/>
    <property type="match status" value="1"/>
</dbReference>
<feature type="transmembrane region" description="Helical" evidence="6">
    <location>
        <begin position="169"/>
        <end position="188"/>
    </location>
</feature>
<dbReference type="PANTHER" id="PTHR30474:SF3">
    <property type="entry name" value="PEPTIDOGLYCAN GLYCOSYLTRANSFERASE RODA"/>
    <property type="match status" value="1"/>
</dbReference>
<feature type="domain" description="FHA" evidence="7">
    <location>
        <begin position="74"/>
        <end position="124"/>
    </location>
</feature>
<dbReference type="Pfam" id="PF01098">
    <property type="entry name" value="FTSW_RODA_SPOVE"/>
    <property type="match status" value="1"/>
</dbReference>
<feature type="transmembrane region" description="Helical" evidence="6">
    <location>
        <begin position="223"/>
        <end position="243"/>
    </location>
</feature>
<feature type="transmembrane region" description="Helical" evidence="6">
    <location>
        <begin position="342"/>
        <end position="375"/>
    </location>
</feature>
<dbReference type="InterPro" id="IPR008984">
    <property type="entry name" value="SMAD_FHA_dom_sf"/>
</dbReference>
<protein>
    <submittedName>
        <fullName evidence="8">FtsW/RodA/SpoVE family cell cycle protein</fullName>
    </submittedName>
</protein>
<evidence type="ECO:0000256" key="1">
    <source>
        <dbReference type="ARBA" id="ARBA00004141"/>
    </source>
</evidence>
<evidence type="ECO:0000256" key="2">
    <source>
        <dbReference type="ARBA" id="ARBA00022692"/>
    </source>
</evidence>
<evidence type="ECO:0000313" key="8">
    <source>
        <dbReference type="EMBL" id="MEQ2510625.1"/>
    </source>
</evidence>
<evidence type="ECO:0000313" key="9">
    <source>
        <dbReference type="Proteomes" id="UP001491552"/>
    </source>
</evidence>
<accession>A0ABV1G5D4</accession>
<feature type="transmembrane region" description="Helical" evidence="6">
    <location>
        <begin position="381"/>
        <end position="401"/>
    </location>
</feature>
<gene>
    <name evidence="8" type="ORF">WMO66_05085</name>
</gene>
<keyword evidence="2 6" id="KW-0812">Transmembrane</keyword>
<dbReference type="Gene3D" id="2.60.200.20">
    <property type="match status" value="1"/>
</dbReference>
<dbReference type="InterPro" id="IPR000253">
    <property type="entry name" value="FHA_dom"/>
</dbReference>